<organism evidence="1 2">
    <name type="scientific">Pseudoroseomonas cervicalis ATCC 49957</name>
    <dbReference type="NCBI Taxonomy" id="525371"/>
    <lineage>
        <taxon>Bacteria</taxon>
        <taxon>Pseudomonadati</taxon>
        <taxon>Pseudomonadota</taxon>
        <taxon>Alphaproteobacteria</taxon>
        <taxon>Acetobacterales</taxon>
        <taxon>Roseomonadaceae</taxon>
        <taxon>Roseomonas</taxon>
    </lineage>
</organism>
<dbReference type="InterPro" id="IPR052354">
    <property type="entry name" value="Cell_Wall_Dynamics_Protein"/>
</dbReference>
<evidence type="ECO:0000313" key="1">
    <source>
        <dbReference type="EMBL" id="EFH10223.1"/>
    </source>
</evidence>
<dbReference type="SUPFAM" id="SSF47090">
    <property type="entry name" value="PGBD-like"/>
    <property type="match status" value="1"/>
</dbReference>
<dbReference type="Gene3D" id="1.10.530.10">
    <property type="match status" value="1"/>
</dbReference>
<dbReference type="SUPFAM" id="SSF53955">
    <property type="entry name" value="Lysozyme-like"/>
    <property type="match status" value="1"/>
</dbReference>
<evidence type="ECO:0008006" key="3">
    <source>
        <dbReference type="Google" id="ProtNLM"/>
    </source>
</evidence>
<dbReference type="OrthoDB" id="3809801at2"/>
<evidence type="ECO:0000313" key="2">
    <source>
        <dbReference type="Proteomes" id="UP000005324"/>
    </source>
</evidence>
<reference evidence="1 2" key="1">
    <citation type="submission" date="2010-04" db="EMBL/GenBank/DDBJ databases">
        <authorList>
            <person name="Qin X."/>
            <person name="Bachman B."/>
            <person name="Battles P."/>
            <person name="Bell A."/>
            <person name="Bess C."/>
            <person name="Bickham C."/>
            <person name="Chaboub L."/>
            <person name="Chen D."/>
            <person name="Coyle M."/>
            <person name="Deiros D.R."/>
            <person name="Dinh H."/>
            <person name="Forbes L."/>
            <person name="Fowler G."/>
            <person name="Francisco L."/>
            <person name="Fu Q."/>
            <person name="Gubbala S."/>
            <person name="Hale W."/>
            <person name="Han Y."/>
            <person name="Hemphill L."/>
            <person name="Highlander S.K."/>
            <person name="Hirani K."/>
            <person name="Hogues M."/>
            <person name="Jackson L."/>
            <person name="Jakkamsetti A."/>
            <person name="Javaid M."/>
            <person name="Jiang H."/>
            <person name="Korchina V."/>
            <person name="Kovar C."/>
            <person name="Lara F."/>
            <person name="Lee S."/>
            <person name="Mata R."/>
            <person name="Mathew T."/>
            <person name="Moen C."/>
            <person name="Morales K."/>
            <person name="Munidasa M."/>
            <person name="Nazareth L."/>
            <person name="Ngo R."/>
            <person name="Nguyen L."/>
            <person name="Okwuonu G."/>
            <person name="Ongeri F."/>
            <person name="Patil S."/>
            <person name="Petrosino J."/>
            <person name="Pham C."/>
            <person name="Pham P."/>
            <person name="Pu L.-L."/>
            <person name="Puazo M."/>
            <person name="Raj R."/>
            <person name="Reid J."/>
            <person name="Rouhana J."/>
            <person name="Saada N."/>
            <person name="Shang Y."/>
            <person name="Simmons D."/>
            <person name="Thornton R."/>
            <person name="Warren J."/>
            <person name="Weissenberger G."/>
            <person name="Zhang J."/>
            <person name="Zhang L."/>
            <person name="Zhou C."/>
            <person name="Zhu D."/>
            <person name="Muzny D."/>
            <person name="Worley K."/>
            <person name="Gibbs R."/>
        </authorList>
    </citation>
    <scope>NUCLEOTIDE SEQUENCE [LARGE SCALE GENOMIC DNA]</scope>
    <source>
        <strain evidence="1 2">ATCC 49957</strain>
    </source>
</reference>
<dbReference type="PANTHER" id="PTHR34408">
    <property type="entry name" value="FAMILY PROTEIN, PUTATIVE-RELATED"/>
    <property type="match status" value="1"/>
</dbReference>
<keyword evidence="2" id="KW-1185">Reference proteome</keyword>
<dbReference type="RefSeq" id="WP_007002590.1">
    <property type="nucleotide sequence ID" value="NZ_GG770777.1"/>
</dbReference>
<dbReference type="InterPro" id="IPR023346">
    <property type="entry name" value="Lysozyme-like_dom_sf"/>
</dbReference>
<dbReference type="HOGENOM" id="CLU_073833_1_1_5"/>
<dbReference type="EMBL" id="ADVL01000686">
    <property type="protein sequence ID" value="EFH10223.1"/>
    <property type="molecule type" value="Genomic_DNA"/>
</dbReference>
<sequence>MLSISQLRQIYPQAEQAHLEAFAEQGAALFRRTGLDAFRQRCHFFLAQLGHESNGLQAGEENLNYSVPRLMQVWPGRFPTPEAAQPYAFQPEKLGNFVYGGRMGNQQPGDGHRYRGRGYIQLTGRDAYQQVGRRCGLKLEEQPELALQPRHALAIACGFWEWKKLNALCDQGDFIGLTKRINGGLIGLQDRYDWLDRVQRAVPWQDPGPVSLAIEDIKAVQQGLKERGLYAGSIDGILGPLSRQGIATLRAEEKLPPGGLDRSVLDVLGL</sequence>
<name>D5RR48_9PROT</name>
<protein>
    <recommendedName>
        <fullName evidence="3">Chitinase class I</fullName>
    </recommendedName>
</protein>
<comment type="caution">
    <text evidence="1">The sequence shown here is derived from an EMBL/GenBank/DDBJ whole genome shotgun (WGS) entry which is preliminary data.</text>
</comment>
<dbReference type="PANTHER" id="PTHR34408:SF1">
    <property type="entry name" value="GLYCOSYL HYDROLASE FAMILY 19 DOMAIN-CONTAINING PROTEIN HI_1415"/>
    <property type="match status" value="1"/>
</dbReference>
<dbReference type="Proteomes" id="UP000005324">
    <property type="component" value="Unassembled WGS sequence"/>
</dbReference>
<dbReference type="AlphaFoldDB" id="D5RR48"/>
<gene>
    <name evidence="1" type="ORF">HMPREF0731_3560</name>
</gene>
<accession>D5RR48</accession>
<dbReference type="InterPro" id="IPR036365">
    <property type="entry name" value="PGBD-like_sf"/>
</dbReference>
<proteinExistence type="predicted"/>